<organism evidence="2 3">
    <name type="scientific">Terrisporobacter petrolearius</name>
    <dbReference type="NCBI Taxonomy" id="1460447"/>
    <lineage>
        <taxon>Bacteria</taxon>
        <taxon>Bacillati</taxon>
        <taxon>Bacillota</taxon>
        <taxon>Clostridia</taxon>
        <taxon>Peptostreptococcales</taxon>
        <taxon>Peptostreptococcaceae</taxon>
        <taxon>Terrisporobacter</taxon>
    </lineage>
</organism>
<dbReference type="EMBL" id="CP154622">
    <property type="protein sequence ID" value="XAM40716.1"/>
    <property type="molecule type" value="Genomic_DNA"/>
</dbReference>
<proteinExistence type="predicted"/>
<sequence length="59" mass="6649">MLSISYMFSYVIPIICLVIVLPMAGIVFLTIISSILLSVAIYYNVIRTLLKVKFKSKAH</sequence>
<accession>A0ABZ3FDB8</accession>
<dbReference type="RefSeq" id="WP_343338829.1">
    <property type="nucleotide sequence ID" value="NZ_CP154622.1"/>
</dbReference>
<evidence type="ECO:0000256" key="1">
    <source>
        <dbReference type="SAM" id="Phobius"/>
    </source>
</evidence>
<keyword evidence="1" id="KW-0472">Membrane</keyword>
<evidence type="ECO:0000313" key="2">
    <source>
        <dbReference type="EMBL" id="XAM40716.1"/>
    </source>
</evidence>
<keyword evidence="3" id="KW-1185">Reference proteome</keyword>
<evidence type="ECO:0000313" key="3">
    <source>
        <dbReference type="Proteomes" id="UP001477947"/>
    </source>
</evidence>
<gene>
    <name evidence="2" type="ORF">TPELB_10260</name>
</gene>
<protein>
    <submittedName>
        <fullName evidence="2">Uncharacterized protein</fullName>
    </submittedName>
</protein>
<name>A0ABZ3FDB8_9FIRM</name>
<dbReference type="Proteomes" id="UP001477947">
    <property type="component" value="Chromosome"/>
</dbReference>
<feature type="transmembrane region" description="Helical" evidence="1">
    <location>
        <begin position="12"/>
        <end position="45"/>
    </location>
</feature>
<keyword evidence="1" id="KW-1133">Transmembrane helix</keyword>
<reference evidence="2 3" key="1">
    <citation type="submission" date="2024-04" db="EMBL/GenBank/DDBJ databases">
        <title>Isolation and characterization of novel acetogenic strains of the genera Terrisporobacter and Acetoanaerobium.</title>
        <authorList>
            <person name="Boeer T."/>
            <person name="Schueler M.A."/>
            <person name="Lueschen A."/>
            <person name="Eysell L."/>
            <person name="Droege J."/>
            <person name="Heinemann M."/>
            <person name="Engelhardt L."/>
            <person name="Basen M."/>
            <person name="Daniel R."/>
        </authorList>
    </citation>
    <scope>NUCLEOTIDE SEQUENCE [LARGE SCALE GENOMIC DNA]</scope>
    <source>
        <strain evidence="2 3">ELB</strain>
    </source>
</reference>
<keyword evidence="1" id="KW-0812">Transmembrane</keyword>